<dbReference type="AlphaFoldDB" id="A0A0G0ZER7"/>
<dbReference type="Pfam" id="PF01370">
    <property type="entry name" value="Epimerase"/>
    <property type="match status" value="1"/>
</dbReference>
<feature type="domain" description="NAD-dependent epimerase/dehydratase" evidence="1">
    <location>
        <begin position="9"/>
        <end position="241"/>
    </location>
</feature>
<name>A0A0G0ZER7_9BACT</name>
<protein>
    <submittedName>
        <fullName evidence="2">NAD-dependent epimerase/dehydratase</fullName>
    </submittedName>
</protein>
<evidence type="ECO:0000313" key="2">
    <source>
        <dbReference type="EMBL" id="KKS47144.1"/>
    </source>
</evidence>
<proteinExistence type="predicted"/>
<reference evidence="2 3" key="1">
    <citation type="journal article" date="2015" name="Nature">
        <title>rRNA introns, odd ribosomes, and small enigmatic genomes across a large radiation of phyla.</title>
        <authorList>
            <person name="Brown C.T."/>
            <person name="Hug L.A."/>
            <person name="Thomas B.C."/>
            <person name="Sharon I."/>
            <person name="Castelle C.J."/>
            <person name="Singh A."/>
            <person name="Wilkins M.J."/>
            <person name="Williams K.H."/>
            <person name="Banfield J.F."/>
        </authorList>
    </citation>
    <scope>NUCLEOTIDE SEQUENCE [LARGE SCALE GENOMIC DNA]</scope>
</reference>
<dbReference type="Proteomes" id="UP000034320">
    <property type="component" value="Unassembled WGS sequence"/>
</dbReference>
<dbReference type="PANTHER" id="PTHR43245">
    <property type="entry name" value="BIFUNCTIONAL POLYMYXIN RESISTANCE PROTEIN ARNA"/>
    <property type="match status" value="1"/>
</dbReference>
<dbReference type="PANTHER" id="PTHR43245:SF23">
    <property type="entry name" value="NAD(P)-BINDING DOMAIN-CONTAINING PROTEIN"/>
    <property type="match status" value="1"/>
</dbReference>
<evidence type="ECO:0000313" key="3">
    <source>
        <dbReference type="Proteomes" id="UP000034320"/>
    </source>
</evidence>
<comment type="caution">
    <text evidence="2">The sequence shown here is derived from an EMBL/GenBank/DDBJ whole genome shotgun (WGS) entry which is preliminary data.</text>
</comment>
<sequence>MINNQIKNVLVTGGGGYVGSVLVPKLLKANYRVKVIDLFIYGKDVLAKNKKLLQIEGDIRDRQLLTRELKGADSVIHLAAISNDPTFDLNPHLGKSVNFEASKLLADLSLKSAVKRFIFISTSSVYGIKKEKNVSENLPLRPLTDYSKYKVLSEKYVHAKNRPGFTVLILRPATVCGYSPRMRFDLTVNLLTIQALVNKKISVFGGKQLRPNIHIEDITDLYVNSLEYPDEAIGGKIFNAGYENLPVGEVARLVKKVLNDPQIEIAVSPTDDMRSYHISSQKAARELGFSPKHTVEEAILDIKKAYEKGLFIKPLENGLYYNLKLMKKIKLK</sequence>
<accession>A0A0G0ZER7</accession>
<dbReference type="SUPFAM" id="SSF51735">
    <property type="entry name" value="NAD(P)-binding Rossmann-fold domains"/>
    <property type="match status" value="1"/>
</dbReference>
<dbReference type="CDD" id="cd08946">
    <property type="entry name" value="SDR_e"/>
    <property type="match status" value="1"/>
</dbReference>
<dbReference type="InterPro" id="IPR036291">
    <property type="entry name" value="NAD(P)-bd_dom_sf"/>
</dbReference>
<dbReference type="Gene3D" id="3.40.50.720">
    <property type="entry name" value="NAD(P)-binding Rossmann-like Domain"/>
    <property type="match status" value="1"/>
</dbReference>
<dbReference type="InterPro" id="IPR001509">
    <property type="entry name" value="Epimerase_deHydtase"/>
</dbReference>
<dbReference type="InterPro" id="IPR050177">
    <property type="entry name" value="Lipid_A_modif_metabolic_enz"/>
</dbReference>
<organism evidence="2 3">
    <name type="scientific">Candidatus Gottesmanbacteria bacterium GW2011_GWA2_42_18</name>
    <dbReference type="NCBI Taxonomy" id="1618442"/>
    <lineage>
        <taxon>Bacteria</taxon>
        <taxon>Candidatus Gottesmaniibacteriota</taxon>
    </lineage>
</organism>
<evidence type="ECO:0000259" key="1">
    <source>
        <dbReference type="Pfam" id="PF01370"/>
    </source>
</evidence>
<dbReference type="EMBL" id="LCDD01000008">
    <property type="protein sequence ID" value="KKS47144.1"/>
    <property type="molecule type" value="Genomic_DNA"/>
</dbReference>
<dbReference type="PATRIC" id="fig|1618442.3.peg.403"/>
<gene>
    <name evidence="2" type="ORF">UV09_C0008G0010</name>
</gene>